<dbReference type="Pfam" id="PF24997">
    <property type="entry name" value="PSF1_C"/>
    <property type="match status" value="1"/>
</dbReference>
<dbReference type="InParanoid" id="E1Z381"/>
<comment type="subcellular location">
    <subcellularLocation>
        <location evidence="1">Nucleus</location>
    </subcellularLocation>
</comment>
<evidence type="ECO:0000256" key="5">
    <source>
        <dbReference type="SAM" id="Coils"/>
    </source>
</evidence>
<keyword evidence="4" id="KW-0539">Nucleus</keyword>
<dbReference type="GO" id="GO:0000811">
    <property type="term" value="C:GINS complex"/>
    <property type="evidence" value="ECO:0007669"/>
    <property type="project" value="InterPro"/>
</dbReference>
<reference evidence="9 10" key="1">
    <citation type="journal article" date="2010" name="Plant Cell">
        <title>The Chlorella variabilis NC64A genome reveals adaptation to photosymbiosis, coevolution with viruses, and cryptic sex.</title>
        <authorList>
            <person name="Blanc G."/>
            <person name="Duncan G."/>
            <person name="Agarkova I."/>
            <person name="Borodovsky M."/>
            <person name="Gurnon J."/>
            <person name="Kuo A."/>
            <person name="Lindquist E."/>
            <person name="Lucas S."/>
            <person name="Pangilinan J."/>
            <person name="Polle J."/>
            <person name="Salamov A."/>
            <person name="Terry A."/>
            <person name="Yamada T."/>
            <person name="Dunigan D.D."/>
            <person name="Grigoriev I.V."/>
            <person name="Claverie J.M."/>
            <person name="Van Etten J.L."/>
        </authorList>
    </citation>
    <scope>NUCLEOTIDE SEQUENCE [LARGE SCALE GENOMIC DNA]</scope>
    <source>
        <strain evidence="9 10">NC64A</strain>
    </source>
</reference>
<dbReference type="eggNOG" id="KOG3303">
    <property type="taxonomic scope" value="Eukaryota"/>
</dbReference>
<evidence type="ECO:0008006" key="11">
    <source>
        <dbReference type="Google" id="ProtNLM"/>
    </source>
</evidence>
<evidence type="ECO:0000313" key="9">
    <source>
        <dbReference type="EMBL" id="EFN59792.1"/>
    </source>
</evidence>
<feature type="coiled-coil region" evidence="5">
    <location>
        <begin position="265"/>
        <end position="334"/>
    </location>
</feature>
<feature type="region of interest" description="Disordered" evidence="6">
    <location>
        <begin position="636"/>
        <end position="746"/>
    </location>
</feature>
<dbReference type="InterPro" id="IPR056783">
    <property type="entry name" value="PSF1_C"/>
</dbReference>
<dbReference type="InterPro" id="IPR005339">
    <property type="entry name" value="GINS_Psf1"/>
</dbReference>
<feature type="domain" description="DNA replication complex GINS protein PSF1 C-terminal" evidence="8">
    <location>
        <begin position="164"/>
        <end position="211"/>
    </location>
</feature>
<evidence type="ECO:0000259" key="8">
    <source>
        <dbReference type="Pfam" id="PF24997"/>
    </source>
</evidence>
<dbReference type="PANTHER" id="PTHR12914:SF2">
    <property type="entry name" value="DNA REPLICATION COMPLEX GINS PROTEIN PSF1"/>
    <property type="match status" value="1"/>
</dbReference>
<dbReference type="STRING" id="554065.E1Z381"/>
<evidence type="ECO:0000313" key="10">
    <source>
        <dbReference type="Proteomes" id="UP000008141"/>
    </source>
</evidence>
<dbReference type="InterPro" id="IPR021151">
    <property type="entry name" value="GINS_A"/>
</dbReference>
<name>E1Z381_CHLVA</name>
<organism evidence="10">
    <name type="scientific">Chlorella variabilis</name>
    <name type="common">Green alga</name>
    <dbReference type="NCBI Taxonomy" id="554065"/>
    <lineage>
        <taxon>Eukaryota</taxon>
        <taxon>Viridiplantae</taxon>
        <taxon>Chlorophyta</taxon>
        <taxon>core chlorophytes</taxon>
        <taxon>Trebouxiophyceae</taxon>
        <taxon>Chlorellales</taxon>
        <taxon>Chlorellaceae</taxon>
        <taxon>Chlorella clade</taxon>
        <taxon>Chlorella</taxon>
    </lineage>
</organism>
<keyword evidence="3" id="KW-0235">DNA replication</keyword>
<feature type="compositionally biased region" description="Polar residues" evidence="6">
    <location>
        <begin position="735"/>
        <end position="746"/>
    </location>
</feature>
<evidence type="ECO:0000256" key="3">
    <source>
        <dbReference type="ARBA" id="ARBA00022705"/>
    </source>
</evidence>
<sequence>MFGKQAYELLQEVAQCPADNLPAFNEEGFRSIVDEVHLQHERLTSVYNESRDRQRQRQLEAGLDPEQGPAGWRGTEAEASELMVYHSGILRNKRLMFTYVKERVDRIQELRWTHRTLPEHVKANLSPLELQYFRSYDKLLNKYCRTGGGGVGLDLTADPTPPEDPYVQVRVLRDYSDVVFSSGKVSLQRGKSHWLPRDEVHPLIMDGVLELVEYSRRKFGIHNPPYLRVFFEFSDEPASQPLPTGDANGSGGVDLQQVAFLQGQLRDKDRRIQTLSTQLAEVQDQSEQLEQQLTLARAGVREKEMRLQEKIQELAREHKQVKGLANQVANLTAQLKGEAARASLLALASDHTLAGGALAAEVEKLVQLGLKAPNDFWEKLVSERSQVIITNSNKHAREKAALERRQQQLQVELAKLQEHVATLKRRLVAAREQQPGGVAAVEAELCRESRPRGSAAGPAGASRHASRRFGATAASLAGSTAAAAAVHEEDPLVHSYDLLNMRQVDIAAATASRRRPLQQHQQEQLQEAPAQRPSSVRPVRSSAVAPTADGGGAEDEDELLVLDGSEEQMEAEAGGCYSEIESDVEEEQRQQQAVATAPALQQRRQQQHSLAAAGTVLGKRQADAAVLQVRPRMLAPGSSSALGSQAGTPDENYSSGGSHAASVGIDRGKYISSGPDGKGGVATAYQGGPGGAPMRLSQQQIDVRALQQAGSSKKARSGVGGTGNSDSALRRNSAMPITSFFSKAQH</sequence>
<feature type="compositionally biased region" description="Polar residues" evidence="6">
    <location>
        <begin position="637"/>
        <end position="657"/>
    </location>
</feature>
<feature type="compositionally biased region" description="Basic and acidic residues" evidence="6">
    <location>
        <begin position="49"/>
        <end position="58"/>
    </location>
</feature>
<evidence type="ECO:0000256" key="6">
    <source>
        <dbReference type="SAM" id="MobiDB-lite"/>
    </source>
</evidence>
<dbReference type="AlphaFoldDB" id="E1Z381"/>
<feature type="region of interest" description="Disordered" evidence="6">
    <location>
        <begin position="511"/>
        <end position="555"/>
    </location>
</feature>
<feature type="region of interest" description="Disordered" evidence="6">
    <location>
        <begin position="49"/>
        <end position="71"/>
    </location>
</feature>
<protein>
    <recommendedName>
        <fullName evidence="11">GINS subunit domain-containing protein</fullName>
    </recommendedName>
</protein>
<dbReference type="GeneID" id="17359427"/>
<dbReference type="GO" id="GO:1902983">
    <property type="term" value="P:DNA strand elongation involved in mitotic DNA replication"/>
    <property type="evidence" value="ECO:0007669"/>
    <property type="project" value="TreeGrafter"/>
</dbReference>
<dbReference type="InterPro" id="IPR036224">
    <property type="entry name" value="GINS_bundle-like_dom_sf"/>
</dbReference>
<feature type="domain" description="GINS subunit" evidence="7">
    <location>
        <begin position="81"/>
        <end position="143"/>
    </location>
</feature>
<keyword evidence="5" id="KW-0175">Coiled coil</keyword>
<accession>E1Z381</accession>
<dbReference type="KEGG" id="cvr:CHLNCDRAFT_56579"/>
<dbReference type="Proteomes" id="UP000008141">
    <property type="component" value="Unassembled WGS sequence"/>
</dbReference>
<comment type="similarity">
    <text evidence="2">Belongs to the GINS1/PSF1 family.</text>
</comment>
<gene>
    <name evidence="9" type="ORF">CHLNCDRAFT_56579</name>
</gene>
<dbReference type="Gene3D" id="1.20.58.1030">
    <property type="match status" value="1"/>
</dbReference>
<dbReference type="PANTHER" id="PTHR12914">
    <property type="entry name" value="PARTNER OF SLD5"/>
    <property type="match status" value="1"/>
</dbReference>
<evidence type="ECO:0000256" key="2">
    <source>
        <dbReference type="ARBA" id="ARBA00006677"/>
    </source>
</evidence>
<keyword evidence="10" id="KW-1185">Reference proteome</keyword>
<dbReference type="Pfam" id="PF05916">
    <property type="entry name" value="Sld5"/>
    <property type="match status" value="1"/>
</dbReference>
<dbReference type="OrthoDB" id="10252587at2759"/>
<feature type="coiled-coil region" evidence="5">
    <location>
        <begin position="392"/>
        <end position="433"/>
    </location>
</feature>
<evidence type="ECO:0000256" key="1">
    <source>
        <dbReference type="ARBA" id="ARBA00004123"/>
    </source>
</evidence>
<dbReference type="EMBL" id="GL433835">
    <property type="protein sequence ID" value="EFN59792.1"/>
    <property type="molecule type" value="Genomic_DNA"/>
</dbReference>
<feature type="compositionally biased region" description="Low complexity" evidence="6">
    <location>
        <begin position="518"/>
        <end position="546"/>
    </location>
</feature>
<evidence type="ECO:0000256" key="4">
    <source>
        <dbReference type="ARBA" id="ARBA00023242"/>
    </source>
</evidence>
<dbReference type="CDD" id="cd21696">
    <property type="entry name" value="GINS_B_Psf1"/>
    <property type="match status" value="1"/>
</dbReference>
<dbReference type="CDD" id="cd11710">
    <property type="entry name" value="GINS_A_psf1"/>
    <property type="match status" value="1"/>
</dbReference>
<dbReference type="RefSeq" id="XP_005851894.1">
    <property type="nucleotide sequence ID" value="XM_005851832.1"/>
</dbReference>
<proteinExistence type="inferred from homology"/>
<evidence type="ECO:0000259" key="7">
    <source>
        <dbReference type="Pfam" id="PF05916"/>
    </source>
</evidence>
<dbReference type="SUPFAM" id="SSF158573">
    <property type="entry name" value="GINS helical bundle-like"/>
    <property type="match status" value="1"/>
</dbReference>